<dbReference type="EMBL" id="FOQT01000005">
    <property type="protein sequence ID" value="SFI53252.1"/>
    <property type="molecule type" value="Genomic_DNA"/>
</dbReference>
<dbReference type="Gene3D" id="1.20.910.10">
    <property type="entry name" value="Heme oxygenase-like"/>
    <property type="match status" value="1"/>
</dbReference>
<dbReference type="STRING" id="1125876.SAMN05443292_2856"/>
<dbReference type="Pfam" id="PF01126">
    <property type="entry name" value="Heme_oxygenase"/>
    <property type="match status" value="1"/>
</dbReference>
<organism evidence="1 2">
    <name type="scientific">Halpernia frigidisoli</name>
    <dbReference type="NCBI Taxonomy" id="1125876"/>
    <lineage>
        <taxon>Bacteria</taxon>
        <taxon>Pseudomonadati</taxon>
        <taxon>Bacteroidota</taxon>
        <taxon>Flavobacteriia</taxon>
        <taxon>Flavobacteriales</taxon>
        <taxon>Weeksellaceae</taxon>
        <taxon>Chryseobacterium group</taxon>
        <taxon>Halpernia</taxon>
    </lineage>
</organism>
<sequence length="182" mass="21356">MISILLKEQTRSLHDQVEERLLSKKIMDKSFDLNDYRFVLKHNYNFINHFEEAVFSKISVESAEKLHPEKRRKLPAITKDILLFDISRLFEKSKLSLKNEAEAFGILYVMEGATLGGNMIAKNLLKNIHFDGVNFNYFGLYGDQTGFLWKLFIENLEEKSQFFDDQDFLNGAEMAYQFLLNH</sequence>
<dbReference type="GO" id="GO:0006788">
    <property type="term" value="P:heme oxidation"/>
    <property type="evidence" value="ECO:0007669"/>
    <property type="project" value="InterPro"/>
</dbReference>
<dbReference type="GO" id="GO:0004392">
    <property type="term" value="F:heme oxygenase (decyclizing) activity"/>
    <property type="evidence" value="ECO:0007669"/>
    <property type="project" value="InterPro"/>
</dbReference>
<evidence type="ECO:0000313" key="2">
    <source>
        <dbReference type="Proteomes" id="UP000198931"/>
    </source>
</evidence>
<proteinExistence type="predicted"/>
<accession>A0A1I3IZ33</accession>
<dbReference type="OrthoDB" id="114943at2"/>
<reference evidence="1 2" key="1">
    <citation type="submission" date="2016-10" db="EMBL/GenBank/DDBJ databases">
        <authorList>
            <person name="de Groot N.N."/>
        </authorList>
    </citation>
    <scope>NUCLEOTIDE SEQUENCE [LARGE SCALE GENOMIC DNA]</scope>
    <source>
        <strain evidence="1 2">DSM 26000</strain>
    </source>
</reference>
<dbReference type="AlphaFoldDB" id="A0A1I3IZ33"/>
<dbReference type="Proteomes" id="UP000198931">
    <property type="component" value="Unassembled WGS sequence"/>
</dbReference>
<dbReference type="RefSeq" id="WP_090082366.1">
    <property type="nucleotide sequence ID" value="NZ_FOQT01000005.1"/>
</dbReference>
<dbReference type="InterPro" id="IPR016053">
    <property type="entry name" value="Haem_Oase-like"/>
</dbReference>
<keyword evidence="2" id="KW-1185">Reference proteome</keyword>
<dbReference type="InterPro" id="IPR016084">
    <property type="entry name" value="Haem_Oase-like_multi-hlx"/>
</dbReference>
<evidence type="ECO:0000313" key="1">
    <source>
        <dbReference type="EMBL" id="SFI53252.1"/>
    </source>
</evidence>
<name>A0A1I3IZ33_9FLAO</name>
<dbReference type="CDD" id="cd19166">
    <property type="entry name" value="HemeO-bac"/>
    <property type="match status" value="1"/>
</dbReference>
<protein>
    <submittedName>
        <fullName evidence="1">Heme oxygenase</fullName>
    </submittedName>
</protein>
<dbReference type="SUPFAM" id="SSF48613">
    <property type="entry name" value="Heme oxygenase-like"/>
    <property type="match status" value="1"/>
</dbReference>
<gene>
    <name evidence="1" type="ORF">SAMN05443292_2856</name>
</gene>